<name>A0AAD3DII0_9CHLO</name>
<comment type="similarity">
    <text evidence="2">Belongs to the MnmG family.</text>
</comment>
<accession>A0AAD3DII0</accession>
<evidence type="ECO:0000256" key="2">
    <source>
        <dbReference type="ARBA" id="ARBA00007653"/>
    </source>
</evidence>
<dbReference type="NCBIfam" id="TIGR00136">
    <property type="entry name" value="mnmG_gidA"/>
    <property type="match status" value="1"/>
</dbReference>
<evidence type="ECO:0000259" key="9">
    <source>
        <dbReference type="SMART" id="SM01228"/>
    </source>
</evidence>
<feature type="domain" description="tRNA uridine 5-carboxymethylaminomethyl modification enzyme C-terminal subdomain" evidence="9">
    <location>
        <begin position="678"/>
        <end position="749"/>
    </location>
</feature>
<evidence type="ECO:0000313" key="11">
    <source>
        <dbReference type="Proteomes" id="UP001054857"/>
    </source>
</evidence>
<keyword evidence="3" id="KW-0963">Cytoplasm</keyword>
<evidence type="ECO:0000256" key="4">
    <source>
        <dbReference type="ARBA" id="ARBA00022630"/>
    </source>
</evidence>
<dbReference type="InterPro" id="IPR026904">
    <property type="entry name" value="MnmG_C"/>
</dbReference>
<dbReference type="Pfam" id="PF01134">
    <property type="entry name" value="GIDA"/>
    <property type="match status" value="1"/>
</dbReference>
<dbReference type="Proteomes" id="UP001054857">
    <property type="component" value="Unassembled WGS sequence"/>
</dbReference>
<dbReference type="PANTHER" id="PTHR11806">
    <property type="entry name" value="GLUCOSE INHIBITED DIVISION PROTEIN A"/>
    <property type="match status" value="1"/>
</dbReference>
<dbReference type="FunFam" id="1.10.10.1800:FF:000001">
    <property type="entry name" value="tRNA uridine 5-carboxymethylaminomethyl modification enzyme MnmG"/>
    <property type="match status" value="1"/>
</dbReference>
<dbReference type="GO" id="GO:0050660">
    <property type="term" value="F:flavin adenine dinucleotide binding"/>
    <property type="evidence" value="ECO:0007669"/>
    <property type="project" value="InterPro"/>
</dbReference>
<dbReference type="InterPro" id="IPR040131">
    <property type="entry name" value="MnmG_N"/>
</dbReference>
<feature type="compositionally biased region" description="Low complexity" evidence="8">
    <location>
        <begin position="64"/>
        <end position="105"/>
    </location>
</feature>
<keyword evidence="11" id="KW-1185">Reference proteome</keyword>
<dbReference type="Gene3D" id="1.10.10.1800">
    <property type="entry name" value="tRNA uridine 5-carboxymethylaminomethyl modification enzyme MnmG/GidA"/>
    <property type="match status" value="1"/>
</dbReference>
<dbReference type="GO" id="GO:0030488">
    <property type="term" value="P:tRNA methylation"/>
    <property type="evidence" value="ECO:0007669"/>
    <property type="project" value="TreeGrafter"/>
</dbReference>
<evidence type="ECO:0000256" key="6">
    <source>
        <dbReference type="ARBA" id="ARBA00022827"/>
    </source>
</evidence>
<feature type="compositionally biased region" description="Low complexity" evidence="8">
    <location>
        <begin position="117"/>
        <end position="130"/>
    </location>
</feature>
<dbReference type="SMART" id="SM01228">
    <property type="entry name" value="GIDA_assoc_3"/>
    <property type="match status" value="1"/>
</dbReference>
<dbReference type="SUPFAM" id="SSF51905">
    <property type="entry name" value="FAD/NAD(P)-binding domain"/>
    <property type="match status" value="1"/>
</dbReference>
<feature type="region of interest" description="Disordered" evidence="8">
    <location>
        <begin position="64"/>
        <end position="130"/>
    </location>
</feature>
<evidence type="ECO:0000256" key="8">
    <source>
        <dbReference type="SAM" id="MobiDB-lite"/>
    </source>
</evidence>
<dbReference type="Pfam" id="PF21680">
    <property type="entry name" value="GIDA_C_1st"/>
    <property type="match status" value="1"/>
</dbReference>
<dbReference type="InterPro" id="IPR044920">
    <property type="entry name" value="MnmG_C_subdom_sf"/>
</dbReference>
<dbReference type="InterPro" id="IPR049312">
    <property type="entry name" value="GIDA_C_N"/>
</dbReference>
<keyword evidence="5" id="KW-0819">tRNA processing</keyword>
<dbReference type="GO" id="GO:0005739">
    <property type="term" value="C:mitochondrion"/>
    <property type="evidence" value="ECO:0007669"/>
    <property type="project" value="GOC"/>
</dbReference>
<dbReference type="AlphaFoldDB" id="A0AAD3DII0"/>
<comment type="caution">
    <text evidence="10">The sequence shown here is derived from an EMBL/GenBank/DDBJ whole genome shotgun (WGS) entry which is preliminary data.</text>
</comment>
<dbReference type="Gene3D" id="1.10.150.570">
    <property type="entry name" value="GidA associated domain, C-terminal subdomain"/>
    <property type="match status" value="1"/>
</dbReference>
<dbReference type="Pfam" id="PF13932">
    <property type="entry name" value="SAM_GIDA_C"/>
    <property type="match status" value="1"/>
</dbReference>
<dbReference type="PANTHER" id="PTHR11806:SF0">
    <property type="entry name" value="PROTEIN MTO1 HOMOLOG, MITOCHONDRIAL"/>
    <property type="match status" value="1"/>
</dbReference>
<organism evidence="10 11">
    <name type="scientific">Astrephomene gubernaculifera</name>
    <dbReference type="NCBI Taxonomy" id="47775"/>
    <lineage>
        <taxon>Eukaryota</taxon>
        <taxon>Viridiplantae</taxon>
        <taxon>Chlorophyta</taxon>
        <taxon>core chlorophytes</taxon>
        <taxon>Chlorophyceae</taxon>
        <taxon>CS clade</taxon>
        <taxon>Chlamydomonadales</taxon>
        <taxon>Astrephomenaceae</taxon>
        <taxon>Astrephomene</taxon>
    </lineage>
</organism>
<dbReference type="InterPro" id="IPR047001">
    <property type="entry name" value="MnmG_C_subdom"/>
</dbReference>
<protein>
    <recommendedName>
        <fullName evidence="9">tRNA uridine 5-carboxymethylaminomethyl modification enzyme C-terminal subdomain domain-containing protein</fullName>
    </recommendedName>
</protein>
<evidence type="ECO:0000256" key="5">
    <source>
        <dbReference type="ARBA" id="ARBA00022694"/>
    </source>
</evidence>
<sequence length="757" mass="81774">MKALTSAPMASATFHKLLRAPVSVPQLLAPVAPALAGANSWRPTLHHPCARRQCCTTSSSAAATAPAADHPTPAPSATASTSTAASSSTNSNPSTPTTPTTPTTSGPHIFASSTTHSGSSLTPSRTSSPSSWYAEEDYDVIVVGAGHAGCEAALAAARLGCRTLLLTLNLDRIAWQPCNPAVGGPAKSQLVHEVDALGGEIGRMADRTYLQKRVLNRSKGPAVWALRAQTDKAEYSRGMRRVLEEQPGLEIREAMVVGLDVGPNDEVRGVRTYFGITFRARAVVLTTGTFMNGTIWVGRQSMSAGRAGEAASVGLTEALQGLGFETDRLKTGTPARIDARSVDYTALEPQPGDEEERWFSFDPAVHVPRPQLCCYLTRTTPDTHRLIRENLKETPIYGGWVDSKGPRYCPSIEDKIVRFADKESHQIFLEPEGRNTPEMYVQGFSTGLPERLQLALLQTLPGLQRVKMLRPAYAVEYDYLPAHQCHPSLETKKLQGLFFSGQLNGTTGYEEAAAQGLVAGLNAGLRAQGRPPVSLPRESSYLGTLLDDLVTKDLREPYRMLTSRSEYRLLLRSDNADRRLTPLGREVGLIDDRRWELFTAKQARIETEKARLAATRVKADSPLAQAAASVSGHAVPGSPTLEELLRRPHVHYHLLQQHGLGGGEGLAGVEAEAAEVDIKYAGFITRQEKQLASLASKASRPLPADLDYAGIATLSLEAREKLAKVRPRDIGQASRIGGVSPADISALLIHLEVARRR</sequence>
<dbReference type="InterPro" id="IPR004416">
    <property type="entry name" value="MnmG"/>
</dbReference>
<dbReference type="GO" id="GO:0070899">
    <property type="term" value="P:mitochondrial tRNA wobble uridine modification"/>
    <property type="evidence" value="ECO:0007669"/>
    <property type="project" value="UniProtKB-ARBA"/>
</dbReference>
<dbReference type="FunFam" id="1.10.150.570:FF:000001">
    <property type="entry name" value="tRNA uridine 5-carboxymethylaminomethyl modification enzyme MnmG"/>
    <property type="match status" value="1"/>
</dbReference>
<dbReference type="InterPro" id="IPR020595">
    <property type="entry name" value="MnmG-rel_CS"/>
</dbReference>
<dbReference type="InterPro" id="IPR036188">
    <property type="entry name" value="FAD/NAD-bd_sf"/>
</dbReference>
<keyword evidence="6" id="KW-0274">FAD</keyword>
<dbReference type="FunFam" id="3.50.50.60:FF:000094">
    <property type="entry name" value="tRNA uridine 5-carboxymethylaminomethyl modification enzyme MnmG"/>
    <property type="match status" value="1"/>
</dbReference>
<dbReference type="Gene3D" id="3.50.50.60">
    <property type="entry name" value="FAD/NAD(P)-binding domain"/>
    <property type="match status" value="2"/>
</dbReference>
<evidence type="ECO:0000313" key="10">
    <source>
        <dbReference type="EMBL" id="GFR41342.1"/>
    </source>
</evidence>
<keyword evidence="7" id="KW-0520">NAD</keyword>
<dbReference type="FunFam" id="3.50.50.60:FF:000119">
    <property type="entry name" value="tRNA uridine 5-carboxymethylaminomethyl modification enzyme MnmG"/>
    <property type="match status" value="1"/>
</dbReference>
<dbReference type="InterPro" id="IPR002218">
    <property type="entry name" value="MnmG-rel"/>
</dbReference>
<dbReference type="PROSITE" id="PS01280">
    <property type="entry name" value="GIDA_1"/>
    <property type="match status" value="1"/>
</dbReference>
<evidence type="ECO:0000256" key="1">
    <source>
        <dbReference type="ARBA" id="ARBA00001974"/>
    </source>
</evidence>
<evidence type="ECO:0000256" key="3">
    <source>
        <dbReference type="ARBA" id="ARBA00022490"/>
    </source>
</evidence>
<reference evidence="10 11" key="1">
    <citation type="journal article" date="2021" name="Sci. Rep.">
        <title>Genome sequencing of the multicellular alga Astrephomene provides insights into convergent evolution of germ-soma differentiation.</title>
        <authorList>
            <person name="Yamashita S."/>
            <person name="Yamamoto K."/>
            <person name="Matsuzaki R."/>
            <person name="Suzuki S."/>
            <person name="Yamaguchi H."/>
            <person name="Hirooka S."/>
            <person name="Minakuchi Y."/>
            <person name="Miyagishima S."/>
            <person name="Kawachi M."/>
            <person name="Toyoda A."/>
            <person name="Nozaki H."/>
        </authorList>
    </citation>
    <scope>NUCLEOTIDE SEQUENCE [LARGE SCALE GENOMIC DNA]</scope>
    <source>
        <strain evidence="10 11">NIES-4017</strain>
    </source>
</reference>
<feature type="non-terminal residue" evidence="10">
    <location>
        <position position="1"/>
    </location>
</feature>
<dbReference type="EMBL" id="BMAR01000001">
    <property type="protein sequence ID" value="GFR41342.1"/>
    <property type="molecule type" value="Genomic_DNA"/>
</dbReference>
<gene>
    <name evidence="10" type="ORF">Agub_g2027</name>
</gene>
<keyword evidence="4" id="KW-0285">Flavoprotein</keyword>
<proteinExistence type="inferred from homology"/>
<comment type="cofactor">
    <cofactor evidence="1">
        <name>FAD</name>
        <dbReference type="ChEBI" id="CHEBI:57692"/>
    </cofactor>
</comment>
<evidence type="ECO:0000256" key="7">
    <source>
        <dbReference type="ARBA" id="ARBA00023027"/>
    </source>
</evidence>
<dbReference type="HAMAP" id="MF_00129">
    <property type="entry name" value="MnmG_GidA"/>
    <property type="match status" value="1"/>
</dbReference>